<name>A0A918VRY5_9ACTN</name>
<evidence type="ECO:0000313" key="2">
    <source>
        <dbReference type="EMBL" id="GHA18953.1"/>
    </source>
</evidence>
<dbReference type="Pfam" id="PF17829">
    <property type="entry name" value="GH115_C"/>
    <property type="match status" value="1"/>
</dbReference>
<accession>A0A918VRY5</accession>
<dbReference type="Proteomes" id="UP000623010">
    <property type="component" value="Unassembled WGS sequence"/>
</dbReference>
<evidence type="ECO:0000313" key="3">
    <source>
        <dbReference type="Proteomes" id="UP000623010"/>
    </source>
</evidence>
<evidence type="ECO:0000259" key="1">
    <source>
        <dbReference type="Pfam" id="PF17829"/>
    </source>
</evidence>
<dbReference type="InterPro" id="IPR041437">
    <property type="entry name" value="GH115_C"/>
</dbReference>
<dbReference type="Gene3D" id="2.60.120.1620">
    <property type="match status" value="1"/>
</dbReference>
<dbReference type="EMBL" id="BMWH01000059">
    <property type="protein sequence ID" value="GHA18953.1"/>
    <property type="molecule type" value="Genomic_DNA"/>
</dbReference>
<dbReference type="AlphaFoldDB" id="A0A918VRY5"/>
<sequence length="45" mass="4894">MVAAAGVHRLKFWTVDPTVVVQRLLIDTGGLEPTYLGPGESRWVG</sequence>
<protein>
    <recommendedName>
        <fullName evidence="1">Gylcosyl hydrolase 115 C-terminal domain-containing protein</fullName>
    </recommendedName>
</protein>
<gene>
    <name evidence="2" type="ORF">GCM10010389_66000</name>
</gene>
<reference evidence="2" key="1">
    <citation type="journal article" date="2014" name="Int. J. Syst. Evol. Microbiol.">
        <title>Complete genome sequence of Corynebacterium casei LMG S-19264T (=DSM 44701T), isolated from a smear-ripened cheese.</title>
        <authorList>
            <consortium name="US DOE Joint Genome Institute (JGI-PGF)"/>
            <person name="Walter F."/>
            <person name="Albersmeier A."/>
            <person name="Kalinowski J."/>
            <person name="Ruckert C."/>
        </authorList>
    </citation>
    <scope>NUCLEOTIDE SEQUENCE</scope>
    <source>
        <strain evidence="2">JCM 5016</strain>
    </source>
</reference>
<proteinExistence type="predicted"/>
<reference evidence="2" key="2">
    <citation type="submission" date="2020-09" db="EMBL/GenBank/DDBJ databases">
        <authorList>
            <person name="Sun Q."/>
            <person name="Ohkuma M."/>
        </authorList>
    </citation>
    <scope>NUCLEOTIDE SEQUENCE</scope>
    <source>
        <strain evidence="2">JCM 5016</strain>
    </source>
</reference>
<feature type="domain" description="Gylcosyl hydrolase 115 C-terminal" evidence="1">
    <location>
        <begin position="3"/>
        <end position="40"/>
    </location>
</feature>
<keyword evidence="3" id="KW-1185">Reference proteome</keyword>
<comment type="caution">
    <text evidence="2">The sequence shown here is derived from an EMBL/GenBank/DDBJ whole genome shotgun (WGS) entry which is preliminary data.</text>
</comment>
<organism evidence="2 3">
    <name type="scientific">Streptomyces echinoruber</name>
    <dbReference type="NCBI Taxonomy" id="68898"/>
    <lineage>
        <taxon>Bacteria</taxon>
        <taxon>Bacillati</taxon>
        <taxon>Actinomycetota</taxon>
        <taxon>Actinomycetes</taxon>
        <taxon>Kitasatosporales</taxon>
        <taxon>Streptomycetaceae</taxon>
        <taxon>Streptomyces</taxon>
    </lineage>
</organism>